<dbReference type="EMBL" id="JAVRRG010000022">
    <property type="protein sequence ID" value="KAK5096513.1"/>
    <property type="molecule type" value="Genomic_DNA"/>
</dbReference>
<accession>A0ABR0KHG2</accession>
<feature type="compositionally biased region" description="Polar residues" evidence="1">
    <location>
        <begin position="44"/>
        <end position="56"/>
    </location>
</feature>
<gene>
    <name evidence="2" type="ORF">LTR24_002579</name>
</gene>
<comment type="caution">
    <text evidence="2">The sequence shown here is derived from an EMBL/GenBank/DDBJ whole genome shotgun (WGS) entry which is preliminary data.</text>
</comment>
<keyword evidence="3" id="KW-1185">Reference proteome</keyword>
<sequence length="139" mass="15010">MIPKPAPRDTFSLPPSPANPHPPTQAKKPPSPSLSPSPSNSAPDTQRQDINFQKPPSVTASIADLVKGVLKNHTAILATHDAVFDPDMGEITPPYVKFTTADGVTCTLTGRSARESLLIMEAEKDERGTEDASQRKWVR</sequence>
<reference evidence="2 3" key="1">
    <citation type="submission" date="2023-08" db="EMBL/GenBank/DDBJ databases">
        <title>Black Yeasts Isolated from many extreme environments.</title>
        <authorList>
            <person name="Coleine C."/>
            <person name="Stajich J.E."/>
            <person name="Selbmann L."/>
        </authorList>
    </citation>
    <scope>NUCLEOTIDE SEQUENCE [LARGE SCALE GENOMIC DNA]</scope>
    <source>
        <strain evidence="2 3">CCFEE 5885</strain>
    </source>
</reference>
<feature type="compositionally biased region" description="Pro residues" evidence="1">
    <location>
        <begin position="14"/>
        <end position="35"/>
    </location>
</feature>
<name>A0ABR0KHG2_9EURO</name>
<dbReference type="Proteomes" id="UP001345013">
    <property type="component" value="Unassembled WGS sequence"/>
</dbReference>
<evidence type="ECO:0000313" key="2">
    <source>
        <dbReference type="EMBL" id="KAK5096513.1"/>
    </source>
</evidence>
<protein>
    <submittedName>
        <fullName evidence="2">Uncharacterized protein</fullName>
    </submittedName>
</protein>
<feature type="region of interest" description="Disordered" evidence="1">
    <location>
        <begin position="1"/>
        <end position="56"/>
    </location>
</feature>
<organism evidence="2 3">
    <name type="scientific">Lithohypha guttulata</name>
    <dbReference type="NCBI Taxonomy" id="1690604"/>
    <lineage>
        <taxon>Eukaryota</taxon>
        <taxon>Fungi</taxon>
        <taxon>Dikarya</taxon>
        <taxon>Ascomycota</taxon>
        <taxon>Pezizomycotina</taxon>
        <taxon>Eurotiomycetes</taxon>
        <taxon>Chaetothyriomycetidae</taxon>
        <taxon>Chaetothyriales</taxon>
        <taxon>Trichomeriaceae</taxon>
        <taxon>Lithohypha</taxon>
    </lineage>
</organism>
<evidence type="ECO:0000313" key="3">
    <source>
        <dbReference type="Proteomes" id="UP001345013"/>
    </source>
</evidence>
<proteinExistence type="predicted"/>
<evidence type="ECO:0000256" key="1">
    <source>
        <dbReference type="SAM" id="MobiDB-lite"/>
    </source>
</evidence>